<keyword evidence="4" id="KW-1003">Cell membrane</keyword>
<dbReference type="InterPro" id="IPR016017">
    <property type="entry name" value="GDNF/GAS1"/>
</dbReference>
<dbReference type="Gene3D" id="1.10.220.110">
    <property type="entry name" value="GDNF binding domain"/>
    <property type="match status" value="1"/>
</dbReference>
<dbReference type="InterPro" id="IPR037193">
    <property type="entry name" value="GDNF_alpha"/>
</dbReference>
<dbReference type="GO" id="GO:0007399">
    <property type="term" value="P:nervous system development"/>
    <property type="evidence" value="ECO:0007669"/>
    <property type="project" value="TreeGrafter"/>
</dbReference>
<comment type="subcellular location">
    <subcellularLocation>
        <location evidence="1">Cell membrane</location>
        <topology evidence="1">Lipid-anchor</topology>
        <topology evidence="1">GPI-anchor</topology>
    </subcellularLocation>
</comment>
<name>A0A8D2MN85_ZONAL</name>
<dbReference type="SMART" id="SM00907">
    <property type="entry name" value="GDNF"/>
    <property type="match status" value="1"/>
</dbReference>
<keyword evidence="10" id="KW-0325">Glycoprotein</keyword>
<evidence type="ECO:0000256" key="9">
    <source>
        <dbReference type="ARBA" id="ARBA00023170"/>
    </source>
</evidence>
<reference evidence="13" key="2">
    <citation type="submission" date="2025-09" db="UniProtKB">
        <authorList>
            <consortium name="Ensembl"/>
        </authorList>
    </citation>
    <scope>IDENTIFICATION</scope>
</reference>
<dbReference type="PANTHER" id="PTHR10269:SF4">
    <property type="entry name" value="GDNF FAMILY RECEPTOR ALPHA-2"/>
    <property type="match status" value="1"/>
</dbReference>
<dbReference type="PRINTS" id="PR01318">
    <property type="entry name" value="GDNFRALPHA2"/>
</dbReference>
<keyword evidence="9" id="KW-0675">Receptor</keyword>
<dbReference type="GO" id="GO:0009897">
    <property type="term" value="C:external side of plasma membrane"/>
    <property type="evidence" value="ECO:0007669"/>
    <property type="project" value="TreeGrafter"/>
</dbReference>
<dbReference type="Proteomes" id="UP000694413">
    <property type="component" value="Unassembled WGS sequence"/>
</dbReference>
<evidence type="ECO:0000256" key="2">
    <source>
        <dbReference type="ARBA" id="ARBA00005961"/>
    </source>
</evidence>
<dbReference type="InterPro" id="IPR003504">
    <property type="entry name" value="GDNF_rcpt_a2"/>
</dbReference>
<evidence type="ECO:0000256" key="1">
    <source>
        <dbReference type="ARBA" id="ARBA00004609"/>
    </source>
</evidence>
<keyword evidence="14" id="KW-1185">Reference proteome</keyword>
<proteinExistence type="inferred from homology"/>
<evidence type="ECO:0000256" key="7">
    <source>
        <dbReference type="ARBA" id="ARBA00023136"/>
    </source>
</evidence>
<evidence type="ECO:0000313" key="14">
    <source>
        <dbReference type="Proteomes" id="UP000694413"/>
    </source>
</evidence>
<dbReference type="GO" id="GO:0016167">
    <property type="term" value="F:glial cell-derived neurotrophic factor receptor activity"/>
    <property type="evidence" value="ECO:0007669"/>
    <property type="project" value="TreeGrafter"/>
</dbReference>
<reference evidence="13" key="1">
    <citation type="submission" date="2025-08" db="UniProtKB">
        <authorList>
            <consortium name="Ensembl"/>
        </authorList>
    </citation>
    <scope>IDENTIFICATION</scope>
</reference>
<sequence length="205" mass="22336">PSCIFMDYERNNICLGGCSRSRLADFHTNCQATFQSMTNCPGDNFQACLGSYAGLIGFDITPNYVDASTTSITISPWCSCKGSGNMEEECEKFLRDFTENPCLRNAIQAFGNGTDVNLAPKIPNPAVTEKVEKSPVLPDDVNDSNTAYDTSVISTCTSLQEQGLKPNQSKEQSLCYSQVLGNSLPDQTSWECHPGGVSQLWDAFP</sequence>
<keyword evidence="11" id="KW-0449">Lipoprotein</keyword>
<feature type="domain" description="GDNF/GAS1" evidence="12">
    <location>
        <begin position="9"/>
        <end position="102"/>
    </location>
</feature>
<dbReference type="PRINTS" id="PR01316">
    <property type="entry name" value="GDNFRECEPTOR"/>
</dbReference>
<evidence type="ECO:0000256" key="4">
    <source>
        <dbReference type="ARBA" id="ARBA00022475"/>
    </source>
</evidence>
<organism evidence="13 14">
    <name type="scientific">Zonotrichia albicollis</name>
    <name type="common">White-throated sparrow</name>
    <name type="synonym">Fringilla albicollis</name>
    <dbReference type="NCBI Taxonomy" id="44394"/>
    <lineage>
        <taxon>Eukaryota</taxon>
        <taxon>Metazoa</taxon>
        <taxon>Chordata</taxon>
        <taxon>Craniata</taxon>
        <taxon>Vertebrata</taxon>
        <taxon>Euteleostomi</taxon>
        <taxon>Archelosauria</taxon>
        <taxon>Archosauria</taxon>
        <taxon>Dinosauria</taxon>
        <taxon>Saurischia</taxon>
        <taxon>Theropoda</taxon>
        <taxon>Coelurosauria</taxon>
        <taxon>Aves</taxon>
        <taxon>Neognathae</taxon>
        <taxon>Neoaves</taxon>
        <taxon>Telluraves</taxon>
        <taxon>Australaves</taxon>
        <taxon>Passeriformes</taxon>
        <taxon>Passerellidae</taxon>
        <taxon>Zonotrichia</taxon>
    </lineage>
</organism>
<keyword evidence="5" id="KW-0336">GPI-anchor</keyword>
<dbReference type="InterPro" id="IPR003438">
    <property type="entry name" value="GDNF_rcpt"/>
</dbReference>
<evidence type="ECO:0000259" key="12">
    <source>
        <dbReference type="SMART" id="SM00907"/>
    </source>
</evidence>
<evidence type="ECO:0000256" key="11">
    <source>
        <dbReference type="ARBA" id="ARBA00023288"/>
    </source>
</evidence>
<dbReference type="PANTHER" id="PTHR10269">
    <property type="entry name" value="GDNF RECEPTOR ALPHA"/>
    <property type="match status" value="1"/>
</dbReference>
<dbReference type="Ensembl" id="ENSZALT00000015370.1">
    <property type="protein sequence ID" value="ENSZALP00000011077.1"/>
    <property type="gene ID" value="ENSZALG00000009390.1"/>
</dbReference>
<accession>A0A8D2MN85</accession>
<dbReference type="Pfam" id="PF02351">
    <property type="entry name" value="GDNF"/>
    <property type="match status" value="1"/>
</dbReference>
<dbReference type="AlphaFoldDB" id="A0A8D2MN85"/>
<protein>
    <recommendedName>
        <fullName evidence="3">GDNF family receptor alpha-2</fullName>
    </recommendedName>
</protein>
<evidence type="ECO:0000256" key="3">
    <source>
        <dbReference type="ARBA" id="ARBA00016726"/>
    </source>
</evidence>
<evidence type="ECO:0000256" key="6">
    <source>
        <dbReference type="ARBA" id="ARBA00022729"/>
    </source>
</evidence>
<evidence type="ECO:0000256" key="5">
    <source>
        <dbReference type="ARBA" id="ARBA00022622"/>
    </source>
</evidence>
<keyword evidence="8" id="KW-1015">Disulfide bond</keyword>
<comment type="similarity">
    <text evidence="2">Belongs to the GDNFR family.</text>
</comment>
<dbReference type="GO" id="GO:0043235">
    <property type="term" value="C:receptor complex"/>
    <property type="evidence" value="ECO:0007669"/>
    <property type="project" value="TreeGrafter"/>
</dbReference>
<dbReference type="FunFam" id="1.10.220.110:FF:000001">
    <property type="entry name" value="GDNF family receptor alpha"/>
    <property type="match status" value="1"/>
</dbReference>
<evidence type="ECO:0000313" key="13">
    <source>
        <dbReference type="Ensembl" id="ENSZALP00000011077.1"/>
    </source>
</evidence>
<evidence type="ECO:0000256" key="10">
    <source>
        <dbReference type="ARBA" id="ARBA00023180"/>
    </source>
</evidence>
<dbReference type="SUPFAM" id="SSF110035">
    <property type="entry name" value="GDNF receptor-like"/>
    <property type="match status" value="1"/>
</dbReference>
<keyword evidence="6" id="KW-0732">Signal</keyword>
<keyword evidence="7" id="KW-0472">Membrane</keyword>
<evidence type="ECO:0000256" key="8">
    <source>
        <dbReference type="ARBA" id="ARBA00023157"/>
    </source>
</evidence>